<dbReference type="EMBL" id="CP071793">
    <property type="protein sequence ID" value="QTD51829.1"/>
    <property type="molecule type" value="Genomic_DNA"/>
</dbReference>
<evidence type="ECO:0000256" key="3">
    <source>
        <dbReference type="ARBA" id="ARBA00022741"/>
    </source>
</evidence>
<evidence type="ECO:0000256" key="2">
    <source>
        <dbReference type="ARBA" id="ARBA00022692"/>
    </source>
</evidence>
<evidence type="ECO:0000259" key="8">
    <source>
        <dbReference type="PROSITE" id="PS50893"/>
    </source>
</evidence>
<keyword evidence="6 7" id="KW-0472">Membrane</keyword>
<dbReference type="InterPro" id="IPR011527">
    <property type="entry name" value="ABC1_TM_dom"/>
</dbReference>
<dbReference type="PANTHER" id="PTHR24221:SF397">
    <property type="entry name" value="ABC TRANSPORTER, ATP-BINDING TRANSMEMBRANE PROTEIN"/>
    <property type="match status" value="1"/>
</dbReference>
<dbReference type="AlphaFoldDB" id="A0A8A4TPD1"/>
<dbReference type="GO" id="GO:0005524">
    <property type="term" value="F:ATP binding"/>
    <property type="evidence" value="ECO:0007669"/>
    <property type="project" value="UniProtKB-KW"/>
</dbReference>
<dbReference type="PROSITE" id="PS00211">
    <property type="entry name" value="ABC_TRANSPORTER_1"/>
    <property type="match status" value="1"/>
</dbReference>
<evidence type="ECO:0000259" key="9">
    <source>
        <dbReference type="PROSITE" id="PS50929"/>
    </source>
</evidence>
<dbReference type="SUPFAM" id="SSF90123">
    <property type="entry name" value="ABC transporter transmembrane region"/>
    <property type="match status" value="1"/>
</dbReference>
<dbReference type="GO" id="GO:0016887">
    <property type="term" value="F:ATP hydrolysis activity"/>
    <property type="evidence" value="ECO:0007669"/>
    <property type="project" value="InterPro"/>
</dbReference>
<keyword evidence="2 7" id="KW-0812">Transmembrane</keyword>
<dbReference type="Gene3D" id="1.20.1560.10">
    <property type="entry name" value="ABC transporter type 1, transmembrane domain"/>
    <property type="match status" value="1"/>
</dbReference>
<evidence type="ECO:0000256" key="5">
    <source>
        <dbReference type="ARBA" id="ARBA00022989"/>
    </source>
</evidence>
<dbReference type="InterPro" id="IPR039421">
    <property type="entry name" value="Type_1_exporter"/>
</dbReference>
<dbReference type="RefSeq" id="WP_237381949.1">
    <property type="nucleotide sequence ID" value="NZ_CP071793.1"/>
</dbReference>
<feature type="transmembrane region" description="Helical" evidence="7">
    <location>
        <begin position="74"/>
        <end position="94"/>
    </location>
</feature>
<evidence type="ECO:0000313" key="11">
    <source>
        <dbReference type="Proteomes" id="UP000663929"/>
    </source>
</evidence>
<evidence type="ECO:0000256" key="1">
    <source>
        <dbReference type="ARBA" id="ARBA00004651"/>
    </source>
</evidence>
<dbReference type="InterPro" id="IPR003593">
    <property type="entry name" value="AAA+_ATPase"/>
</dbReference>
<dbReference type="InterPro" id="IPR017871">
    <property type="entry name" value="ABC_transporter-like_CS"/>
</dbReference>
<dbReference type="GO" id="GO:0140359">
    <property type="term" value="F:ABC-type transporter activity"/>
    <property type="evidence" value="ECO:0007669"/>
    <property type="project" value="InterPro"/>
</dbReference>
<name>A0A8A4TPD1_SULCO</name>
<dbReference type="PROSITE" id="PS50893">
    <property type="entry name" value="ABC_TRANSPORTER_2"/>
    <property type="match status" value="1"/>
</dbReference>
<keyword evidence="11" id="KW-1185">Reference proteome</keyword>
<dbReference type="InterPro" id="IPR027417">
    <property type="entry name" value="P-loop_NTPase"/>
</dbReference>
<proteinExistence type="predicted"/>
<dbReference type="InterPro" id="IPR036640">
    <property type="entry name" value="ABC1_TM_sf"/>
</dbReference>
<comment type="subcellular location">
    <subcellularLocation>
        <location evidence="1">Cell membrane</location>
        <topology evidence="1">Multi-pass membrane protein</topology>
    </subcellularLocation>
</comment>
<gene>
    <name evidence="10" type="ORF">J3U87_05105</name>
</gene>
<evidence type="ECO:0000256" key="4">
    <source>
        <dbReference type="ARBA" id="ARBA00022840"/>
    </source>
</evidence>
<dbReference type="InterPro" id="IPR003439">
    <property type="entry name" value="ABC_transporter-like_ATP-bd"/>
</dbReference>
<dbReference type="GO" id="GO:0034040">
    <property type="term" value="F:ATPase-coupled lipid transmembrane transporter activity"/>
    <property type="evidence" value="ECO:0007669"/>
    <property type="project" value="TreeGrafter"/>
</dbReference>
<keyword evidence="5 7" id="KW-1133">Transmembrane helix</keyword>
<feature type="domain" description="ABC transmembrane type-1" evidence="9">
    <location>
        <begin position="1"/>
        <end position="99"/>
    </location>
</feature>
<dbReference type="SUPFAM" id="SSF52540">
    <property type="entry name" value="P-loop containing nucleoside triphosphate hydrolases"/>
    <property type="match status" value="1"/>
</dbReference>
<dbReference type="SMART" id="SM00382">
    <property type="entry name" value="AAA"/>
    <property type="match status" value="1"/>
</dbReference>
<accession>A0A8A4TPD1</accession>
<sequence>MFGAARLRIADHIRKLPMGWFTKQRSGSTLGVLTNDLNMVSEIWSHFIAYLSGGAALAICVGMFLMFIDFRLGLVMMAALPWAFLLLGLSLGFLSRSARHLLGVFADSPALDGVTLRLPARSLSAIVGPSGSGKTTLVHLIARLWDVEDGSIQLGGVDIRKMTLADLHTRIAMVFQDVVLFSGTVAENIRIGKADASDDAVIAAAKRAQAREFIMALPLGYDTPIGEGGGKLSGGERQRISIARALLEEADVVLLDEATASVDPAAEAAIQRAVDKLVRGKTVIVIAHR</sequence>
<evidence type="ECO:0000256" key="6">
    <source>
        <dbReference type="ARBA" id="ARBA00023136"/>
    </source>
</evidence>
<evidence type="ECO:0000313" key="10">
    <source>
        <dbReference type="EMBL" id="QTD51829.1"/>
    </source>
</evidence>
<protein>
    <submittedName>
        <fullName evidence="10">ATP-binding cassette domain-containing protein</fullName>
    </submittedName>
</protein>
<reference evidence="10" key="1">
    <citation type="submission" date="2021-03" db="EMBL/GenBank/DDBJ databases">
        <title>Acanthopleuribacteraceae sp. M133.</title>
        <authorList>
            <person name="Wang G."/>
        </authorList>
    </citation>
    <scope>NUCLEOTIDE SEQUENCE</scope>
    <source>
        <strain evidence="10">M133</strain>
    </source>
</reference>
<dbReference type="PROSITE" id="PS50929">
    <property type="entry name" value="ABC_TM1F"/>
    <property type="match status" value="1"/>
</dbReference>
<dbReference type="Gene3D" id="3.40.50.300">
    <property type="entry name" value="P-loop containing nucleotide triphosphate hydrolases"/>
    <property type="match status" value="1"/>
</dbReference>
<dbReference type="PANTHER" id="PTHR24221">
    <property type="entry name" value="ATP-BINDING CASSETTE SUB-FAMILY B"/>
    <property type="match status" value="1"/>
</dbReference>
<dbReference type="Proteomes" id="UP000663929">
    <property type="component" value="Chromosome"/>
</dbReference>
<evidence type="ECO:0000256" key="7">
    <source>
        <dbReference type="SAM" id="Phobius"/>
    </source>
</evidence>
<keyword evidence="3" id="KW-0547">Nucleotide-binding</keyword>
<organism evidence="10 11">
    <name type="scientific">Sulfidibacter corallicola</name>
    <dbReference type="NCBI Taxonomy" id="2818388"/>
    <lineage>
        <taxon>Bacteria</taxon>
        <taxon>Pseudomonadati</taxon>
        <taxon>Acidobacteriota</taxon>
        <taxon>Holophagae</taxon>
        <taxon>Acanthopleuribacterales</taxon>
        <taxon>Acanthopleuribacteraceae</taxon>
        <taxon>Sulfidibacter</taxon>
    </lineage>
</organism>
<dbReference type="KEGG" id="scor:J3U87_05105"/>
<dbReference type="Pfam" id="PF00664">
    <property type="entry name" value="ABC_membrane"/>
    <property type="match status" value="1"/>
</dbReference>
<feature type="domain" description="ABC transporter" evidence="8">
    <location>
        <begin position="89"/>
        <end position="288"/>
    </location>
</feature>
<feature type="transmembrane region" description="Helical" evidence="7">
    <location>
        <begin position="47"/>
        <end position="68"/>
    </location>
</feature>
<keyword evidence="4 10" id="KW-0067">ATP-binding</keyword>
<dbReference type="Pfam" id="PF00005">
    <property type="entry name" value="ABC_tran"/>
    <property type="match status" value="1"/>
</dbReference>
<dbReference type="GO" id="GO:0005886">
    <property type="term" value="C:plasma membrane"/>
    <property type="evidence" value="ECO:0007669"/>
    <property type="project" value="UniProtKB-SubCell"/>
</dbReference>